<dbReference type="AlphaFoldDB" id="A0A4Q6XPR7"/>
<name>A0A4Q6XPR7_9SPHI</name>
<dbReference type="RefSeq" id="WP_130143229.1">
    <property type="nucleotide sequence ID" value="NZ_SGIT01000005.1"/>
</dbReference>
<dbReference type="PROSITE" id="PS51257">
    <property type="entry name" value="PROKAR_LIPOPROTEIN"/>
    <property type="match status" value="1"/>
</dbReference>
<evidence type="ECO:0000313" key="3">
    <source>
        <dbReference type="Proteomes" id="UP000292855"/>
    </source>
</evidence>
<keyword evidence="3" id="KW-1185">Reference proteome</keyword>
<protein>
    <recommendedName>
        <fullName evidence="4">Lipoprotein</fullName>
    </recommendedName>
</protein>
<keyword evidence="1" id="KW-0732">Signal</keyword>
<comment type="caution">
    <text evidence="2">The sequence shown here is derived from an EMBL/GenBank/DDBJ whole genome shotgun (WGS) entry which is preliminary data.</text>
</comment>
<accession>A0A4Q6XPR7</accession>
<organism evidence="2 3">
    <name type="scientific">Sphingobacterium corticibacterium</name>
    <dbReference type="NCBI Taxonomy" id="2484746"/>
    <lineage>
        <taxon>Bacteria</taxon>
        <taxon>Pseudomonadati</taxon>
        <taxon>Bacteroidota</taxon>
        <taxon>Sphingobacteriia</taxon>
        <taxon>Sphingobacteriales</taxon>
        <taxon>Sphingobacteriaceae</taxon>
        <taxon>Sphingobacterium</taxon>
    </lineage>
</organism>
<feature type="signal peptide" evidence="1">
    <location>
        <begin position="1"/>
        <end position="21"/>
    </location>
</feature>
<feature type="chain" id="PRO_5020981156" description="Lipoprotein" evidence="1">
    <location>
        <begin position="22"/>
        <end position="306"/>
    </location>
</feature>
<evidence type="ECO:0000313" key="2">
    <source>
        <dbReference type="EMBL" id="RZF58126.1"/>
    </source>
</evidence>
<proteinExistence type="predicted"/>
<dbReference type="EMBL" id="SGIT01000005">
    <property type="protein sequence ID" value="RZF58126.1"/>
    <property type="molecule type" value="Genomic_DNA"/>
</dbReference>
<dbReference type="Proteomes" id="UP000292855">
    <property type="component" value="Unassembled WGS sequence"/>
</dbReference>
<gene>
    <name evidence="2" type="ORF">EWE74_18915</name>
</gene>
<sequence length="306" mass="34601">MNRILASCLALCLLTSCATHRRSNIQANEEFVVELKYPEQRGPNRGAVELGVQALFMGAKYLADNTAKSLATSYKKSISINNYYNTFFGPTEKSYAEIHIKKYARPKEDTKEDELKTYLHQDIETQPLVATRGGTAKAFALKDVIREEKDDLLNFHAVISLISDPKNPSVTRLSFDQLRIFFSKTRIFNDENLNAKVSIAIEGEWRSTDGSPQKAVLIQQDYNFRNLKYGAKNQIREPILSPWYYDIPVPAGISANSEFGVVSIKVQVDEYEGRKSKYINKVPGLLNDNKKTIIQDGASTIEKIFD</sequence>
<reference evidence="2 3" key="1">
    <citation type="submission" date="2019-02" db="EMBL/GenBank/DDBJ databases">
        <authorList>
            <person name="Li Y."/>
        </authorList>
    </citation>
    <scope>NUCLEOTIDE SEQUENCE [LARGE SCALE GENOMIC DNA]</scope>
    <source>
        <strain evidence="2 3">30C10-4-7</strain>
    </source>
</reference>
<dbReference type="OrthoDB" id="1425498at2"/>
<evidence type="ECO:0008006" key="4">
    <source>
        <dbReference type="Google" id="ProtNLM"/>
    </source>
</evidence>
<evidence type="ECO:0000256" key="1">
    <source>
        <dbReference type="SAM" id="SignalP"/>
    </source>
</evidence>